<accession>A0ACC2E949</accession>
<comment type="caution">
    <text evidence="1">The sequence shown here is derived from an EMBL/GenBank/DDBJ whole genome shotgun (WGS) entry which is preliminary data.</text>
</comment>
<protein>
    <submittedName>
        <fullName evidence="1">Uncharacterized protein</fullName>
    </submittedName>
</protein>
<organism evidence="1 2">
    <name type="scientific">Diphasiastrum complanatum</name>
    <name type="common">Issler's clubmoss</name>
    <name type="synonym">Lycopodium complanatum</name>
    <dbReference type="NCBI Taxonomy" id="34168"/>
    <lineage>
        <taxon>Eukaryota</taxon>
        <taxon>Viridiplantae</taxon>
        <taxon>Streptophyta</taxon>
        <taxon>Embryophyta</taxon>
        <taxon>Tracheophyta</taxon>
        <taxon>Lycopodiopsida</taxon>
        <taxon>Lycopodiales</taxon>
        <taxon>Lycopodiaceae</taxon>
        <taxon>Lycopodioideae</taxon>
        <taxon>Diphasiastrum</taxon>
    </lineage>
</organism>
<proteinExistence type="predicted"/>
<gene>
    <name evidence="1" type="ORF">O6H91_03G097700</name>
</gene>
<evidence type="ECO:0000313" key="1">
    <source>
        <dbReference type="EMBL" id="KAJ7563128.1"/>
    </source>
</evidence>
<reference evidence="2" key="1">
    <citation type="journal article" date="2024" name="Proc. Natl. Acad. Sci. U.S.A.">
        <title>Extraordinary preservation of gene collinearity over three hundred million years revealed in homosporous lycophytes.</title>
        <authorList>
            <person name="Li C."/>
            <person name="Wickell D."/>
            <person name="Kuo L.Y."/>
            <person name="Chen X."/>
            <person name="Nie B."/>
            <person name="Liao X."/>
            <person name="Peng D."/>
            <person name="Ji J."/>
            <person name="Jenkins J."/>
            <person name="Williams M."/>
            <person name="Shu S."/>
            <person name="Plott C."/>
            <person name="Barry K."/>
            <person name="Rajasekar S."/>
            <person name="Grimwood J."/>
            <person name="Han X."/>
            <person name="Sun S."/>
            <person name="Hou Z."/>
            <person name="He W."/>
            <person name="Dai G."/>
            <person name="Sun C."/>
            <person name="Schmutz J."/>
            <person name="Leebens-Mack J.H."/>
            <person name="Li F.W."/>
            <person name="Wang L."/>
        </authorList>
    </citation>
    <scope>NUCLEOTIDE SEQUENCE [LARGE SCALE GENOMIC DNA]</scope>
    <source>
        <strain evidence="2">cv. PW_Plant_1</strain>
    </source>
</reference>
<evidence type="ECO:0000313" key="2">
    <source>
        <dbReference type="Proteomes" id="UP001162992"/>
    </source>
</evidence>
<name>A0ACC2E949_DIPCM</name>
<dbReference type="Proteomes" id="UP001162992">
    <property type="component" value="Chromosome 3"/>
</dbReference>
<keyword evidence="2" id="KW-1185">Reference proteome</keyword>
<dbReference type="EMBL" id="CM055094">
    <property type="protein sequence ID" value="KAJ7563128.1"/>
    <property type="molecule type" value="Genomic_DNA"/>
</dbReference>
<sequence>MDGDFQVDLMDPCPGSQGPFVTETMSLPKARVGASTNDQRYLLVFILGTYFGPDIRDDVPRKSALQRQALRLPLYSSDELGGSVFKLSEIESIYYYVLRHSHPSARVKLQSLYKFLQGHLAPPVKETLEDDRQFTSFFPPHLHRQSRYKGTYKVVENMVFINDPELDFFKLEDIERFKRLSGLNDLVLDRDAARSFQHGQRTDRDEERQARFHAIAEAHGHVQESRPMTLMLPDGGHDLRKKRKRKEHMEMIALPTVAIPKEEKSQWASNCKMTAAAMLLLPSLPTVDQWNNIVNAAKPSIVFTGTAAARQTGPLIGLVDIGVCEDAYLFRAALPGVRKDEGDFNCQVEVDGKVTIKGTTTTGEARVFKNSRVFNMQTQYLCPPGAFTVSFKLPGPVEPNEFSGNFGSDGILEGVVMKQRVRSGAACLTFES</sequence>